<feature type="transmembrane region" description="Helical" evidence="6">
    <location>
        <begin position="34"/>
        <end position="57"/>
    </location>
</feature>
<evidence type="ECO:0000256" key="5">
    <source>
        <dbReference type="ARBA" id="ARBA00023136"/>
    </source>
</evidence>
<comment type="subcellular location">
    <subcellularLocation>
        <location evidence="1 6">Membrane</location>
        <topology evidence="1 6">Multi-pass membrane protein</topology>
    </subcellularLocation>
</comment>
<dbReference type="GO" id="GO:0032472">
    <property type="term" value="P:Golgi calcium ion transport"/>
    <property type="evidence" value="ECO:0007669"/>
    <property type="project" value="TreeGrafter"/>
</dbReference>
<keyword evidence="8" id="KW-1185">Reference proteome</keyword>
<evidence type="ECO:0000256" key="3">
    <source>
        <dbReference type="ARBA" id="ARBA00022692"/>
    </source>
</evidence>
<dbReference type="GO" id="GO:0005384">
    <property type="term" value="F:manganese ion transmembrane transporter activity"/>
    <property type="evidence" value="ECO:0007669"/>
    <property type="project" value="TreeGrafter"/>
</dbReference>
<comment type="similarity">
    <text evidence="2 6">Belongs to the GDT1 family.</text>
</comment>
<dbReference type="GO" id="GO:0005794">
    <property type="term" value="C:Golgi apparatus"/>
    <property type="evidence" value="ECO:0007669"/>
    <property type="project" value="TreeGrafter"/>
</dbReference>
<evidence type="ECO:0000256" key="1">
    <source>
        <dbReference type="ARBA" id="ARBA00004141"/>
    </source>
</evidence>
<proteinExistence type="inferred from homology"/>
<dbReference type="EMBL" id="VEPZ02001760">
    <property type="protein sequence ID" value="KAE8657457.1"/>
    <property type="molecule type" value="Genomic_DNA"/>
</dbReference>
<dbReference type="Pfam" id="PF01169">
    <property type="entry name" value="GDT1"/>
    <property type="match status" value="1"/>
</dbReference>
<keyword evidence="4 6" id="KW-1133">Transmembrane helix</keyword>
<dbReference type="InterPro" id="IPR001727">
    <property type="entry name" value="GDT1-like"/>
</dbReference>
<comment type="caution">
    <text evidence="6">Lacks conserved residue(s) required for the propagation of feature annotation.</text>
</comment>
<evidence type="ECO:0000256" key="6">
    <source>
        <dbReference type="RuleBase" id="RU365102"/>
    </source>
</evidence>
<evidence type="ECO:0000313" key="8">
    <source>
        <dbReference type="Proteomes" id="UP000436088"/>
    </source>
</evidence>
<evidence type="ECO:0000256" key="4">
    <source>
        <dbReference type="ARBA" id="ARBA00022989"/>
    </source>
</evidence>
<accession>A0A6A2XLW6</accession>
<keyword evidence="3 6" id="KW-0812">Transmembrane</keyword>
<name>A0A6A2XLW6_HIBSY</name>
<organism evidence="7 8">
    <name type="scientific">Hibiscus syriacus</name>
    <name type="common">Rose of Sharon</name>
    <dbReference type="NCBI Taxonomy" id="106335"/>
    <lineage>
        <taxon>Eukaryota</taxon>
        <taxon>Viridiplantae</taxon>
        <taxon>Streptophyta</taxon>
        <taxon>Embryophyta</taxon>
        <taxon>Tracheophyta</taxon>
        <taxon>Spermatophyta</taxon>
        <taxon>Magnoliopsida</taxon>
        <taxon>eudicotyledons</taxon>
        <taxon>Gunneridae</taxon>
        <taxon>Pentapetalae</taxon>
        <taxon>rosids</taxon>
        <taxon>malvids</taxon>
        <taxon>Malvales</taxon>
        <taxon>Malvaceae</taxon>
        <taxon>Malvoideae</taxon>
        <taxon>Hibiscus</taxon>
    </lineage>
</organism>
<sequence length="149" mass="15962">MTVLSEIGDNTSTAVSQPFKFMYLYLSNASSEGVVLSGCMASLIVMTILSAGVRWAAPNLAFSITFFGEWGDRSQLATIGLAADEDPFGVVLVGILGQALCTATAVIGERAWRLGYLRKLLHSPVEIFSLFSESNPSSPQYSLDEATND</sequence>
<evidence type="ECO:0000313" key="7">
    <source>
        <dbReference type="EMBL" id="KAE8657457.1"/>
    </source>
</evidence>
<reference evidence="7" key="1">
    <citation type="submission" date="2019-09" db="EMBL/GenBank/DDBJ databases">
        <title>Draft genome information of white flower Hibiscus syriacus.</title>
        <authorList>
            <person name="Kim Y.-M."/>
        </authorList>
    </citation>
    <scope>NUCLEOTIDE SEQUENCE [LARGE SCALE GENOMIC DNA]</scope>
    <source>
        <strain evidence="7">YM2019G1</strain>
    </source>
</reference>
<dbReference type="Proteomes" id="UP000436088">
    <property type="component" value="Unassembled WGS sequence"/>
</dbReference>
<protein>
    <recommendedName>
        <fullName evidence="6">GDT1 family protein</fullName>
    </recommendedName>
</protein>
<evidence type="ECO:0000256" key="2">
    <source>
        <dbReference type="ARBA" id="ARBA00009190"/>
    </source>
</evidence>
<dbReference type="PANTHER" id="PTHR12608">
    <property type="entry name" value="TRANSMEMBRANE PROTEIN HTP-1 RELATED"/>
    <property type="match status" value="1"/>
</dbReference>
<gene>
    <name evidence="7" type="ORF">F3Y22_tig00116995pilonHSYRG00140</name>
</gene>
<dbReference type="GO" id="GO:0015085">
    <property type="term" value="F:calcium ion transmembrane transporter activity"/>
    <property type="evidence" value="ECO:0007669"/>
    <property type="project" value="TreeGrafter"/>
</dbReference>
<dbReference type="GO" id="GO:0032468">
    <property type="term" value="P:Golgi calcium ion homeostasis"/>
    <property type="evidence" value="ECO:0007669"/>
    <property type="project" value="TreeGrafter"/>
</dbReference>
<feature type="transmembrane region" description="Helical" evidence="6">
    <location>
        <begin position="88"/>
        <end position="108"/>
    </location>
</feature>
<dbReference type="AlphaFoldDB" id="A0A6A2XLW6"/>
<keyword evidence="5 6" id="KW-0472">Membrane</keyword>
<dbReference type="GO" id="GO:0016020">
    <property type="term" value="C:membrane"/>
    <property type="evidence" value="ECO:0007669"/>
    <property type="project" value="UniProtKB-SubCell"/>
</dbReference>
<comment type="caution">
    <text evidence="7">The sequence shown here is derived from an EMBL/GenBank/DDBJ whole genome shotgun (WGS) entry which is preliminary data.</text>
</comment>
<dbReference type="PANTHER" id="PTHR12608:SF1">
    <property type="entry name" value="TRANSMEMBRANE PROTEIN 165"/>
    <property type="match status" value="1"/>
</dbReference>